<sequence length="78" mass="8778">MISRKYCWVIRRYNGSHPCTRATISQDHSKLDTNTIADAIKPVELLEKIQGIIPAKALLNTNGVYRLALRRGGSTLRL</sequence>
<dbReference type="Proteomes" id="UP000289738">
    <property type="component" value="Chromosome A10"/>
</dbReference>
<name>A0A445B2J8_ARAHY</name>
<reference evidence="1 2" key="1">
    <citation type="submission" date="2019-01" db="EMBL/GenBank/DDBJ databases">
        <title>Sequencing of cultivated peanut Arachis hypogaea provides insights into genome evolution and oil improvement.</title>
        <authorList>
            <person name="Chen X."/>
        </authorList>
    </citation>
    <scope>NUCLEOTIDE SEQUENCE [LARGE SCALE GENOMIC DNA]</scope>
    <source>
        <strain evidence="2">cv. Fuhuasheng</strain>
        <tissue evidence="1">Leaves</tissue>
    </source>
</reference>
<comment type="caution">
    <text evidence="1">The sequence shown here is derived from an EMBL/GenBank/DDBJ whole genome shotgun (WGS) entry which is preliminary data.</text>
</comment>
<gene>
    <name evidence="1" type="ORF">Ahy_A10g047415</name>
</gene>
<evidence type="ECO:0000313" key="1">
    <source>
        <dbReference type="EMBL" id="RYR32888.1"/>
    </source>
</evidence>
<evidence type="ECO:0000313" key="2">
    <source>
        <dbReference type="Proteomes" id="UP000289738"/>
    </source>
</evidence>
<keyword evidence="2" id="KW-1185">Reference proteome</keyword>
<dbReference type="AlphaFoldDB" id="A0A445B2J8"/>
<dbReference type="EMBL" id="SDMP01000010">
    <property type="protein sequence ID" value="RYR32888.1"/>
    <property type="molecule type" value="Genomic_DNA"/>
</dbReference>
<accession>A0A445B2J8</accession>
<protein>
    <submittedName>
        <fullName evidence="1">Uncharacterized protein</fullName>
    </submittedName>
</protein>
<organism evidence="1 2">
    <name type="scientific">Arachis hypogaea</name>
    <name type="common">Peanut</name>
    <dbReference type="NCBI Taxonomy" id="3818"/>
    <lineage>
        <taxon>Eukaryota</taxon>
        <taxon>Viridiplantae</taxon>
        <taxon>Streptophyta</taxon>
        <taxon>Embryophyta</taxon>
        <taxon>Tracheophyta</taxon>
        <taxon>Spermatophyta</taxon>
        <taxon>Magnoliopsida</taxon>
        <taxon>eudicotyledons</taxon>
        <taxon>Gunneridae</taxon>
        <taxon>Pentapetalae</taxon>
        <taxon>rosids</taxon>
        <taxon>fabids</taxon>
        <taxon>Fabales</taxon>
        <taxon>Fabaceae</taxon>
        <taxon>Papilionoideae</taxon>
        <taxon>50 kb inversion clade</taxon>
        <taxon>dalbergioids sensu lato</taxon>
        <taxon>Dalbergieae</taxon>
        <taxon>Pterocarpus clade</taxon>
        <taxon>Arachis</taxon>
    </lineage>
</organism>
<proteinExistence type="predicted"/>